<dbReference type="Pfam" id="PF01638">
    <property type="entry name" value="HxlR"/>
    <property type="match status" value="1"/>
</dbReference>
<keyword evidence="1" id="KW-0805">Transcription regulation</keyword>
<evidence type="ECO:0000313" key="5">
    <source>
        <dbReference type="EMBL" id="MBU3851452.1"/>
    </source>
</evidence>
<dbReference type="InterPro" id="IPR036390">
    <property type="entry name" value="WH_DNA-bd_sf"/>
</dbReference>
<evidence type="ECO:0000256" key="2">
    <source>
        <dbReference type="ARBA" id="ARBA00023125"/>
    </source>
</evidence>
<organism evidence="5 6">
    <name type="scientific">Candidatus Paralactobacillus gallistercoris</name>
    <dbReference type="NCBI Taxonomy" id="2838724"/>
    <lineage>
        <taxon>Bacteria</taxon>
        <taxon>Bacillati</taxon>
        <taxon>Bacillota</taxon>
        <taxon>Bacilli</taxon>
        <taxon>Lactobacillales</taxon>
        <taxon>Lactobacillaceae</taxon>
        <taxon>Lactobacillus</taxon>
    </lineage>
</organism>
<dbReference type="EMBL" id="JAHLFS010000028">
    <property type="protein sequence ID" value="MBU3851452.1"/>
    <property type="molecule type" value="Genomic_DNA"/>
</dbReference>
<evidence type="ECO:0000256" key="1">
    <source>
        <dbReference type="ARBA" id="ARBA00023015"/>
    </source>
</evidence>
<evidence type="ECO:0000259" key="4">
    <source>
        <dbReference type="PROSITE" id="PS51118"/>
    </source>
</evidence>
<feature type="domain" description="HTH hxlR-type" evidence="4">
    <location>
        <begin position="23"/>
        <end position="122"/>
    </location>
</feature>
<dbReference type="PANTHER" id="PTHR33204">
    <property type="entry name" value="TRANSCRIPTIONAL REGULATOR, MARR FAMILY"/>
    <property type="match status" value="1"/>
</dbReference>
<dbReference type="InterPro" id="IPR002577">
    <property type="entry name" value="HTH_HxlR"/>
</dbReference>
<evidence type="ECO:0000256" key="3">
    <source>
        <dbReference type="ARBA" id="ARBA00023163"/>
    </source>
</evidence>
<dbReference type="InterPro" id="IPR036388">
    <property type="entry name" value="WH-like_DNA-bd_sf"/>
</dbReference>
<sequence>MATVIDFTTDYQTCNEHDTFHLCPKFTKIFSILGKKWNGLIIDVLLENGPQRFKDIANYIPECSDRVLVERLKELEREGLIQRQTFPNSSLIQYRLTERGNDLRAAIEAVHGWADKWLDIKECKD</sequence>
<dbReference type="PROSITE" id="PS51118">
    <property type="entry name" value="HTH_HXLR"/>
    <property type="match status" value="1"/>
</dbReference>
<keyword evidence="3" id="KW-0804">Transcription</keyword>
<reference evidence="5" key="1">
    <citation type="journal article" date="2021" name="PeerJ">
        <title>Extensive microbial diversity within the chicken gut microbiome revealed by metagenomics and culture.</title>
        <authorList>
            <person name="Gilroy R."/>
            <person name="Ravi A."/>
            <person name="Getino M."/>
            <person name="Pursley I."/>
            <person name="Horton D.L."/>
            <person name="Alikhan N.F."/>
            <person name="Baker D."/>
            <person name="Gharbi K."/>
            <person name="Hall N."/>
            <person name="Watson M."/>
            <person name="Adriaenssens E.M."/>
            <person name="Foster-Nyarko E."/>
            <person name="Jarju S."/>
            <person name="Secka A."/>
            <person name="Antonio M."/>
            <person name="Oren A."/>
            <person name="Chaudhuri R.R."/>
            <person name="La Ragione R."/>
            <person name="Hildebrand F."/>
            <person name="Pallen M.J."/>
        </authorList>
    </citation>
    <scope>NUCLEOTIDE SEQUENCE</scope>
    <source>
        <strain evidence="5">F6-6636</strain>
    </source>
</reference>
<comment type="caution">
    <text evidence="5">The sequence shown here is derived from an EMBL/GenBank/DDBJ whole genome shotgun (WGS) entry which is preliminary data.</text>
</comment>
<keyword evidence="2" id="KW-0238">DNA-binding</keyword>
<dbReference type="Proteomes" id="UP000777303">
    <property type="component" value="Unassembled WGS sequence"/>
</dbReference>
<accession>A0A948TJJ2</accession>
<dbReference type="AlphaFoldDB" id="A0A948TJJ2"/>
<name>A0A948TJJ2_9LACO</name>
<dbReference type="GO" id="GO:0003677">
    <property type="term" value="F:DNA binding"/>
    <property type="evidence" value="ECO:0007669"/>
    <property type="project" value="UniProtKB-KW"/>
</dbReference>
<dbReference type="SUPFAM" id="SSF46785">
    <property type="entry name" value="Winged helix' DNA-binding domain"/>
    <property type="match status" value="1"/>
</dbReference>
<evidence type="ECO:0000313" key="6">
    <source>
        <dbReference type="Proteomes" id="UP000777303"/>
    </source>
</evidence>
<dbReference type="PANTHER" id="PTHR33204:SF37">
    <property type="entry name" value="HTH-TYPE TRANSCRIPTIONAL REGULATOR YODB"/>
    <property type="match status" value="1"/>
</dbReference>
<protein>
    <submittedName>
        <fullName evidence="5">Helix-turn-helix transcriptional regulator</fullName>
    </submittedName>
</protein>
<reference evidence="5" key="2">
    <citation type="submission" date="2021-04" db="EMBL/GenBank/DDBJ databases">
        <authorList>
            <person name="Gilroy R."/>
        </authorList>
    </citation>
    <scope>NUCLEOTIDE SEQUENCE</scope>
    <source>
        <strain evidence="5">F6-6636</strain>
    </source>
</reference>
<dbReference type="Gene3D" id="1.10.10.10">
    <property type="entry name" value="Winged helix-like DNA-binding domain superfamily/Winged helix DNA-binding domain"/>
    <property type="match status" value="1"/>
</dbReference>
<gene>
    <name evidence="5" type="ORF">H9901_01975</name>
</gene>
<proteinExistence type="predicted"/>